<evidence type="ECO:0000256" key="5">
    <source>
        <dbReference type="ARBA" id="ARBA00023012"/>
    </source>
</evidence>
<dbReference type="EC" id="2.7.13.3" evidence="2"/>
<gene>
    <name evidence="9" type="ORF">KY465_15270</name>
</gene>
<feature type="domain" description="Histidine kinase" evidence="8">
    <location>
        <begin position="379"/>
        <end position="599"/>
    </location>
</feature>
<dbReference type="InterPro" id="IPR005467">
    <property type="entry name" value="His_kinase_dom"/>
</dbReference>
<dbReference type="SMART" id="SM00388">
    <property type="entry name" value="HisKA"/>
    <property type="match status" value="1"/>
</dbReference>
<feature type="transmembrane region" description="Helical" evidence="7">
    <location>
        <begin position="97"/>
        <end position="114"/>
    </location>
</feature>
<evidence type="ECO:0000313" key="10">
    <source>
        <dbReference type="Proteomes" id="UP001430804"/>
    </source>
</evidence>
<keyword evidence="7" id="KW-1133">Transmembrane helix</keyword>
<organism evidence="9 10">
    <name type="scientific">Pseudohoeflea coraliihabitans</name>
    <dbReference type="NCBI Taxonomy" id="2860393"/>
    <lineage>
        <taxon>Bacteria</taxon>
        <taxon>Pseudomonadati</taxon>
        <taxon>Pseudomonadota</taxon>
        <taxon>Alphaproteobacteria</taxon>
        <taxon>Hyphomicrobiales</taxon>
        <taxon>Rhizobiaceae</taxon>
        <taxon>Pseudohoeflea</taxon>
    </lineage>
</organism>
<evidence type="ECO:0000256" key="7">
    <source>
        <dbReference type="SAM" id="Phobius"/>
    </source>
</evidence>
<feature type="transmembrane region" description="Helical" evidence="7">
    <location>
        <begin position="70"/>
        <end position="90"/>
    </location>
</feature>
<dbReference type="InterPro" id="IPR000014">
    <property type="entry name" value="PAS"/>
</dbReference>
<keyword evidence="7" id="KW-0812">Transmembrane</keyword>
<dbReference type="PROSITE" id="PS50109">
    <property type="entry name" value="HIS_KIN"/>
    <property type="match status" value="1"/>
</dbReference>
<protein>
    <recommendedName>
        <fullName evidence="2">histidine kinase</fullName>
        <ecNumber evidence="2">2.7.13.3</ecNumber>
    </recommendedName>
</protein>
<dbReference type="SMART" id="SM00387">
    <property type="entry name" value="HATPase_c"/>
    <property type="match status" value="1"/>
</dbReference>
<dbReference type="Proteomes" id="UP001430804">
    <property type="component" value="Unassembled WGS sequence"/>
</dbReference>
<feature type="compositionally biased region" description="Basic and acidic residues" evidence="6">
    <location>
        <begin position="628"/>
        <end position="641"/>
    </location>
</feature>
<dbReference type="Pfam" id="PF00512">
    <property type="entry name" value="HisKA"/>
    <property type="match status" value="1"/>
</dbReference>
<evidence type="ECO:0000256" key="2">
    <source>
        <dbReference type="ARBA" id="ARBA00012438"/>
    </source>
</evidence>
<comment type="catalytic activity">
    <reaction evidence="1">
        <text>ATP + protein L-histidine = ADP + protein N-phospho-L-histidine.</text>
        <dbReference type="EC" id="2.7.13.3"/>
    </reaction>
</comment>
<dbReference type="EMBL" id="JAHWQX010000004">
    <property type="protein sequence ID" value="MBW3098644.1"/>
    <property type="molecule type" value="Genomic_DNA"/>
</dbReference>
<keyword evidence="10" id="KW-1185">Reference proteome</keyword>
<evidence type="ECO:0000313" key="9">
    <source>
        <dbReference type="EMBL" id="MBW3098644.1"/>
    </source>
</evidence>
<evidence type="ECO:0000256" key="3">
    <source>
        <dbReference type="ARBA" id="ARBA00022679"/>
    </source>
</evidence>
<dbReference type="GO" id="GO:0016301">
    <property type="term" value="F:kinase activity"/>
    <property type="evidence" value="ECO:0007669"/>
    <property type="project" value="UniProtKB-KW"/>
</dbReference>
<keyword evidence="7" id="KW-0472">Membrane</keyword>
<dbReference type="CDD" id="cd00130">
    <property type="entry name" value="PAS"/>
    <property type="match status" value="1"/>
</dbReference>
<dbReference type="RefSeq" id="WP_219202970.1">
    <property type="nucleotide sequence ID" value="NZ_JAHWQX010000004.1"/>
</dbReference>
<keyword evidence="3" id="KW-0808">Transferase</keyword>
<name>A0ABS6WRQ7_9HYPH</name>
<keyword evidence="4 9" id="KW-0418">Kinase</keyword>
<feature type="transmembrane region" description="Helical" evidence="7">
    <location>
        <begin position="44"/>
        <end position="64"/>
    </location>
</feature>
<dbReference type="InterPro" id="IPR003661">
    <property type="entry name" value="HisK_dim/P_dom"/>
</dbReference>
<dbReference type="PANTHER" id="PTHR43711">
    <property type="entry name" value="TWO-COMPONENT HISTIDINE KINASE"/>
    <property type="match status" value="1"/>
</dbReference>
<keyword evidence="5" id="KW-0902">Two-component regulatory system</keyword>
<dbReference type="PANTHER" id="PTHR43711:SF26">
    <property type="entry name" value="SENSOR HISTIDINE KINASE RCSC"/>
    <property type="match status" value="1"/>
</dbReference>
<evidence type="ECO:0000259" key="8">
    <source>
        <dbReference type="PROSITE" id="PS50109"/>
    </source>
</evidence>
<dbReference type="InterPro" id="IPR003594">
    <property type="entry name" value="HATPase_dom"/>
</dbReference>
<reference evidence="9" key="1">
    <citation type="submission" date="2021-07" db="EMBL/GenBank/DDBJ databases">
        <title>Pseudohoeflea marina sp. nov. a polyhydroxyalcanoate-producing bacterium.</title>
        <authorList>
            <person name="Zheng W."/>
            <person name="Yu S."/>
            <person name="Huang Y."/>
        </authorList>
    </citation>
    <scope>NUCLEOTIDE SEQUENCE</scope>
    <source>
        <strain evidence="9">DP4N28-3</strain>
    </source>
</reference>
<dbReference type="InterPro" id="IPR050736">
    <property type="entry name" value="Sensor_HK_Regulatory"/>
</dbReference>
<sequence>MDSAGMWTAKLGEILETMLTDAAEGWLSACRLPRDRHAEAVRQSVGWLAAAALLLALAAPLLMLVLPLPLALSIALFATAIPLAATGILATTGRSGSARLVALLGATIALTALITAAGGLSSPLILVSALVPIEAALSSRSRGGLCIGLVAGLAVPGAVALAGLFGFVSAVPAIPVLPVDPLLATAAMIAAYSVLRGAWLSGPAASAQAALKHAPDMQAPAIETTAAADPAEATRRQHDLMDHMPGLVTLHDANGSVAQYGGADASDFLVWMNSPIGNGYLSRIHVSDRILFLDAFARLRRGEKRVHIELRMERQDGSPQQFVHLSADLIAQRDAAGTFTGAVVQSHDISEVVASRAELAATAHQAETANEAKTRFLAAVSHELRTPLNAIIGFSDMLAREFFGPSSDPRQREYAGLIHTSGHHLLSLVNTMLDMSKIEAGRYELFTESFAIGEAVASCESMLGLQASEKGVSLARRIARDAGEIVADRRAIQQILINLVGNAIKFTEAGGVVTTDVERRSDRICLSVSDTGIGIPAADLERIGEPFRQGEASLASNVEGTGLGLSLVKGLVTLHGGRFAITSREGEGTRVSVELPLEGQCIDTDEPSSGKAVSFPPRLTASSPIRQTMEEKSDDAAARLA</sequence>
<dbReference type="CDD" id="cd16922">
    <property type="entry name" value="HATPase_EvgS-ArcB-TorS-like"/>
    <property type="match status" value="1"/>
</dbReference>
<dbReference type="CDD" id="cd00082">
    <property type="entry name" value="HisKA"/>
    <property type="match status" value="1"/>
</dbReference>
<evidence type="ECO:0000256" key="4">
    <source>
        <dbReference type="ARBA" id="ARBA00022777"/>
    </source>
</evidence>
<feature type="transmembrane region" description="Helical" evidence="7">
    <location>
        <begin position="174"/>
        <end position="195"/>
    </location>
</feature>
<accession>A0ABS6WRQ7</accession>
<feature type="region of interest" description="Disordered" evidence="6">
    <location>
        <begin position="601"/>
        <end position="641"/>
    </location>
</feature>
<evidence type="ECO:0000256" key="6">
    <source>
        <dbReference type="SAM" id="MobiDB-lite"/>
    </source>
</evidence>
<feature type="transmembrane region" description="Helical" evidence="7">
    <location>
        <begin position="144"/>
        <end position="168"/>
    </location>
</feature>
<evidence type="ECO:0000256" key="1">
    <source>
        <dbReference type="ARBA" id="ARBA00000085"/>
    </source>
</evidence>
<proteinExistence type="predicted"/>
<dbReference type="Pfam" id="PF02518">
    <property type="entry name" value="HATPase_c"/>
    <property type="match status" value="1"/>
</dbReference>
<comment type="caution">
    <text evidence="9">The sequence shown here is derived from an EMBL/GenBank/DDBJ whole genome shotgun (WGS) entry which is preliminary data.</text>
</comment>